<keyword evidence="1" id="KW-0472">Membrane</keyword>
<organism evidence="2 3">
    <name type="scientific">Lactiplantibacillus nangangensis</name>
    <dbReference type="NCBI Taxonomy" id="2559917"/>
    <lineage>
        <taxon>Bacteria</taxon>
        <taxon>Bacillati</taxon>
        <taxon>Bacillota</taxon>
        <taxon>Bacilli</taxon>
        <taxon>Lactobacillales</taxon>
        <taxon>Lactobacillaceae</taxon>
        <taxon>Lactiplantibacillus</taxon>
    </lineage>
</organism>
<evidence type="ECO:0008006" key="4">
    <source>
        <dbReference type="Google" id="ProtNLM"/>
    </source>
</evidence>
<sequence length="141" mass="16063">MRLIGHLITDYLWGLLGFIIIFYFVTANPNGSLHLVWNLPNLYLTSSYLIAYPLLMAWVPQLRTGKFKTKSLASHSSTIDLKLNPGNTTNPIANKYDIDFRNNLRDDRMNFAFYLLERTVLMAVATPVLLLVAGIKVARNF</sequence>
<comment type="caution">
    <text evidence="2">The sequence shown here is derived from an EMBL/GenBank/DDBJ whole genome shotgun (WGS) entry which is preliminary data.</text>
</comment>
<evidence type="ECO:0000256" key="1">
    <source>
        <dbReference type="SAM" id="Phobius"/>
    </source>
</evidence>
<keyword evidence="3" id="KW-1185">Reference proteome</keyword>
<feature type="transmembrane region" description="Helical" evidence="1">
    <location>
        <begin position="12"/>
        <end position="30"/>
    </location>
</feature>
<reference evidence="3" key="1">
    <citation type="journal article" date="2019" name="Int. J. Syst. Evol. Microbiol.">
        <title>The Global Catalogue of Microorganisms (GCM) 10K type strain sequencing project: providing services to taxonomists for standard genome sequencing and annotation.</title>
        <authorList>
            <consortium name="The Broad Institute Genomics Platform"/>
            <consortium name="The Broad Institute Genome Sequencing Center for Infectious Disease"/>
            <person name="Wu L."/>
            <person name="Ma J."/>
        </authorList>
    </citation>
    <scope>NUCLEOTIDE SEQUENCE [LARGE SCALE GENOMIC DNA]</scope>
    <source>
        <strain evidence="3">CCM 8930</strain>
    </source>
</reference>
<keyword evidence="1" id="KW-0812">Transmembrane</keyword>
<accession>A0ABW1SKP0</accession>
<proteinExistence type="predicted"/>
<keyword evidence="1" id="KW-1133">Transmembrane helix</keyword>
<feature type="transmembrane region" description="Helical" evidence="1">
    <location>
        <begin position="111"/>
        <end position="135"/>
    </location>
</feature>
<dbReference type="Proteomes" id="UP001596171">
    <property type="component" value="Unassembled WGS sequence"/>
</dbReference>
<protein>
    <recommendedName>
        <fullName evidence="4">Integral membrane protein</fullName>
    </recommendedName>
</protein>
<feature type="transmembrane region" description="Helical" evidence="1">
    <location>
        <begin position="42"/>
        <end position="60"/>
    </location>
</feature>
<gene>
    <name evidence="2" type="ORF">ACFP1L_09705</name>
</gene>
<evidence type="ECO:0000313" key="2">
    <source>
        <dbReference type="EMBL" id="MFC6202142.1"/>
    </source>
</evidence>
<dbReference type="RefSeq" id="WP_137615462.1">
    <property type="nucleotide sequence ID" value="NZ_BJDI01000003.1"/>
</dbReference>
<dbReference type="EMBL" id="JBHSSE010000018">
    <property type="protein sequence ID" value="MFC6202142.1"/>
    <property type="molecule type" value="Genomic_DNA"/>
</dbReference>
<name>A0ABW1SKP0_9LACO</name>
<evidence type="ECO:0000313" key="3">
    <source>
        <dbReference type="Proteomes" id="UP001596171"/>
    </source>
</evidence>